<dbReference type="InterPro" id="IPR050232">
    <property type="entry name" value="FBL13/AtMIF1-like"/>
</dbReference>
<reference evidence="4" key="5">
    <citation type="journal article" date="2018" name="Nat. Plants">
        <title>Whole-genome landscape of Medicago truncatula symbiotic genes.</title>
        <authorList>
            <person name="Pecrix Y."/>
            <person name="Gamas P."/>
            <person name="Carrere S."/>
        </authorList>
    </citation>
    <scope>NUCLEOTIDE SEQUENCE</scope>
    <source>
        <tissue evidence="4">Leaves</tissue>
    </source>
</reference>
<dbReference type="PaxDb" id="3880-AES59794"/>
<dbReference type="Proteomes" id="UP000265566">
    <property type="component" value="Chromosome 1"/>
</dbReference>
<proteinExistence type="predicted"/>
<feature type="domain" description="F-box" evidence="1">
    <location>
        <begin position="25"/>
        <end position="62"/>
    </location>
</feature>
<dbReference type="Proteomes" id="UP000002051">
    <property type="component" value="Unassembled WGS sequence"/>
</dbReference>
<dbReference type="InterPro" id="IPR036047">
    <property type="entry name" value="F-box-like_dom_sf"/>
</dbReference>
<dbReference type="AlphaFoldDB" id="G7I7U2"/>
<dbReference type="Pfam" id="PF00646">
    <property type="entry name" value="F-box"/>
    <property type="match status" value="1"/>
</dbReference>
<sequence length="523" mass="60038">MEAGSSKVHKSTQMASVIEEDTINSKLPESLINRVLSFLPTKDVVRTCVLSKRWMNRWTSSITKLDLDDIDLSYNYNPLCSYCEEICTDYCYDYDKYKLTVCPRCHVCGNHKANLRDAEVYERRVEIDFESGMKIESGKKEQQFVNFVGRALLLTSISSMELERFSLLINNKRDISLQNTWISSILNRRVKILRIHSSFYQLPFSALTSHYLFNCTSLEELELVLHVSSTIKFPSISVHFGHLKLLKLYGIFFKIDTSSDCLTLNLPLLRKFDIKNCNWSGGKDLIVEAPLLEIVSIEQDIEFYNAASHDLHSQSIKFNALHLKQFTYSGYGTAQLIHLFDHGFLSFDSAEIICKPSFPETERIPFLVHLLKQFHRVKSIKIEGLDLNIEVLKKANVPVFSLLSNLELGLVTVEVLITLLQNSPILKTLVLKGIHSFAEEFLNSAVLPHCVVSSLQVVKFEKVNGAKHEMFLAKFFMENGMMLEELGFTIASQRPDISKVVEEFKEMVYPFKTRSLFIYCFSY</sequence>
<evidence type="ECO:0000313" key="6">
    <source>
        <dbReference type="Proteomes" id="UP000002051"/>
    </source>
</evidence>
<dbReference type="InterPro" id="IPR001810">
    <property type="entry name" value="F-box_dom"/>
</dbReference>
<reference evidence="3 6" key="2">
    <citation type="journal article" date="2014" name="BMC Genomics">
        <title>An improved genome release (version Mt4.0) for the model legume Medicago truncatula.</title>
        <authorList>
            <person name="Tang H."/>
            <person name="Krishnakumar V."/>
            <person name="Bidwell S."/>
            <person name="Rosen B."/>
            <person name="Chan A."/>
            <person name="Zhou S."/>
            <person name="Gentzbittel L."/>
            <person name="Childs K.L."/>
            <person name="Yandell M."/>
            <person name="Gundlach H."/>
            <person name="Mayer K.F."/>
            <person name="Schwartz D.C."/>
            <person name="Town C.D."/>
        </authorList>
    </citation>
    <scope>GENOME REANNOTATION</scope>
    <source>
        <strain evidence="5 6">cv. Jemalong A17</strain>
    </source>
</reference>
<accession>G7I7U2</accession>
<dbReference type="PANTHER" id="PTHR31900">
    <property type="entry name" value="F-BOX/RNI SUPERFAMILY PROTEIN-RELATED"/>
    <property type="match status" value="1"/>
</dbReference>
<name>G7I7U2_MEDTR</name>
<dbReference type="OrthoDB" id="1386815at2759"/>
<reference evidence="5" key="3">
    <citation type="submission" date="2015-04" db="UniProtKB">
        <authorList>
            <consortium name="EnsemblPlants"/>
        </authorList>
    </citation>
    <scope>IDENTIFICATION</scope>
    <source>
        <strain evidence="5">cv. Jemalong A17</strain>
    </source>
</reference>
<dbReference type="EMBL" id="PSQE01000001">
    <property type="protein sequence ID" value="RHN77643.1"/>
    <property type="molecule type" value="Genomic_DNA"/>
</dbReference>
<dbReference type="CDD" id="cd22160">
    <property type="entry name" value="F-box_AtFBL13-like"/>
    <property type="match status" value="1"/>
</dbReference>
<gene>
    <name evidence="5" type="primary">11422774</name>
    <name evidence="3" type="ordered locus">MTR_1g025870</name>
    <name evidence="4" type="ORF">MtrunA17_Chr1g0156971</name>
</gene>
<dbReference type="HOGENOM" id="CLU_010721_14_0_1"/>
<evidence type="ECO:0000259" key="1">
    <source>
        <dbReference type="Pfam" id="PF00646"/>
    </source>
</evidence>
<evidence type="ECO:0000313" key="7">
    <source>
        <dbReference type="Proteomes" id="UP000265566"/>
    </source>
</evidence>
<dbReference type="OMA" id="SMELERF"/>
<evidence type="ECO:0000259" key="2">
    <source>
        <dbReference type="Pfam" id="PF08387"/>
    </source>
</evidence>
<dbReference type="InterPro" id="IPR006566">
    <property type="entry name" value="FBD"/>
</dbReference>
<reference evidence="3 6" key="1">
    <citation type="journal article" date="2011" name="Nature">
        <title>The Medicago genome provides insight into the evolution of rhizobial symbioses.</title>
        <authorList>
            <person name="Young N.D."/>
            <person name="Debelle F."/>
            <person name="Oldroyd G.E."/>
            <person name="Geurts R."/>
            <person name="Cannon S.B."/>
            <person name="Udvardi M.K."/>
            <person name="Benedito V.A."/>
            <person name="Mayer K.F."/>
            <person name="Gouzy J."/>
            <person name="Schoof H."/>
            <person name="Van de Peer Y."/>
            <person name="Proost S."/>
            <person name="Cook D.R."/>
            <person name="Meyers B.C."/>
            <person name="Spannagl M."/>
            <person name="Cheung F."/>
            <person name="De Mita S."/>
            <person name="Krishnakumar V."/>
            <person name="Gundlach H."/>
            <person name="Zhou S."/>
            <person name="Mudge J."/>
            <person name="Bharti A.K."/>
            <person name="Murray J.D."/>
            <person name="Naoumkina M.A."/>
            <person name="Rosen B."/>
            <person name="Silverstein K.A."/>
            <person name="Tang H."/>
            <person name="Rombauts S."/>
            <person name="Zhao P.X."/>
            <person name="Zhou P."/>
            <person name="Barbe V."/>
            <person name="Bardou P."/>
            <person name="Bechner M."/>
            <person name="Bellec A."/>
            <person name="Berger A."/>
            <person name="Berges H."/>
            <person name="Bidwell S."/>
            <person name="Bisseling T."/>
            <person name="Choisne N."/>
            <person name="Couloux A."/>
            <person name="Denny R."/>
            <person name="Deshpande S."/>
            <person name="Dai X."/>
            <person name="Doyle J.J."/>
            <person name="Dudez A.M."/>
            <person name="Farmer A.D."/>
            <person name="Fouteau S."/>
            <person name="Franken C."/>
            <person name="Gibelin C."/>
            <person name="Gish J."/>
            <person name="Goldstein S."/>
            <person name="Gonzalez A.J."/>
            <person name="Green P.J."/>
            <person name="Hallab A."/>
            <person name="Hartog M."/>
            <person name="Hua A."/>
            <person name="Humphray S.J."/>
            <person name="Jeong D.H."/>
            <person name="Jing Y."/>
            <person name="Jocker A."/>
            <person name="Kenton S.M."/>
            <person name="Kim D.J."/>
            <person name="Klee K."/>
            <person name="Lai H."/>
            <person name="Lang C."/>
            <person name="Lin S."/>
            <person name="Macmil S.L."/>
            <person name="Magdelenat G."/>
            <person name="Matthews L."/>
            <person name="McCorrison J."/>
            <person name="Monaghan E.L."/>
            <person name="Mun J.H."/>
            <person name="Najar F.Z."/>
            <person name="Nicholson C."/>
            <person name="Noirot C."/>
            <person name="O'Bleness M."/>
            <person name="Paule C.R."/>
            <person name="Poulain J."/>
            <person name="Prion F."/>
            <person name="Qin B."/>
            <person name="Qu C."/>
            <person name="Retzel E.F."/>
            <person name="Riddle C."/>
            <person name="Sallet E."/>
            <person name="Samain S."/>
            <person name="Samson N."/>
            <person name="Sanders I."/>
            <person name="Saurat O."/>
            <person name="Scarpelli C."/>
            <person name="Schiex T."/>
            <person name="Segurens B."/>
            <person name="Severin A.J."/>
            <person name="Sherrier D.J."/>
            <person name="Shi R."/>
            <person name="Sims S."/>
            <person name="Singer S.R."/>
            <person name="Sinharoy S."/>
            <person name="Sterck L."/>
            <person name="Viollet A."/>
            <person name="Wang B.B."/>
            <person name="Wang K."/>
            <person name="Wang M."/>
            <person name="Wang X."/>
            <person name="Warfsmann J."/>
            <person name="Weissenbach J."/>
            <person name="White D.D."/>
            <person name="White J.D."/>
            <person name="Wiley G.B."/>
            <person name="Wincker P."/>
            <person name="Xing Y."/>
            <person name="Yang L."/>
            <person name="Yao Z."/>
            <person name="Ying F."/>
            <person name="Zhai J."/>
            <person name="Zhou L."/>
            <person name="Zuber A."/>
            <person name="Denarie J."/>
            <person name="Dixon R.A."/>
            <person name="May G.D."/>
            <person name="Schwartz D.C."/>
            <person name="Rogers J."/>
            <person name="Quetier F."/>
            <person name="Town C.D."/>
            <person name="Roe B.A."/>
        </authorList>
    </citation>
    <scope>NUCLEOTIDE SEQUENCE [LARGE SCALE GENOMIC DNA]</scope>
    <source>
        <strain evidence="3">A17</strain>
        <strain evidence="5 6">cv. Jemalong A17</strain>
    </source>
</reference>
<evidence type="ECO:0000313" key="3">
    <source>
        <dbReference type="EMBL" id="AES59794.1"/>
    </source>
</evidence>
<feature type="domain" description="FBD" evidence="2">
    <location>
        <begin position="447"/>
        <end position="487"/>
    </location>
</feature>
<dbReference type="SUPFAM" id="SSF81383">
    <property type="entry name" value="F-box domain"/>
    <property type="match status" value="1"/>
</dbReference>
<dbReference type="EnsemblPlants" id="AES59794">
    <property type="protein sequence ID" value="AES59794"/>
    <property type="gene ID" value="MTR_1g025870"/>
</dbReference>
<organism evidence="3 6">
    <name type="scientific">Medicago truncatula</name>
    <name type="common">Barrel medic</name>
    <name type="synonym">Medicago tribuloides</name>
    <dbReference type="NCBI Taxonomy" id="3880"/>
    <lineage>
        <taxon>Eukaryota</taxon>
        <taxon>Viridiplantae</taxon>
        <taxon>Streptophyta</taxon>
        <taxon>Embryophyta</taxon>
        <taxon>Tracheophyta</taxon>
        <taxon>Spermatophyta</taxon>
        <taxon>Magnoliopsida</taxon>
        <taxon>eudicotyledons</taxon>
        <taxon>Gunneridae</taxon>
        <taxon>Pentapetalae</taxon>
        <taxon>rosids</taxon>
        <taxon>fabids</taxon>
        <taxon>Fabales</taxon>
        <taxon>Fabaceae</taxon>
        <taxon>Papilionoideae</taxon>
        <taxon>50 kb inversion clade</taxon>
        <taxon>NPAAA clade</taxon>
        <taxon>Hologalegina</taxon>
        <taxon>IRL clade</taxon>
        <taxon>Trifolieae</taxon>
        <taxon>Medicago</taxon>
    </lineage>
</organism>
<evidence type="ECO:0000313" key="5">
    <source>
        <dbReference type="EnsemblPlants" id="AES59794"/>
    </source>
</evidence>
<reference evidence="7" key="4">
    <citation type="journal article" date="2018" name="Nat. Plants">
        <title>Whole-genome landscape of Medicago truncatula symbiotic genes.</title>
        <authorList>
            <person name="Pecrix Y."/>
            <person name="Staton S.E."/>
            <person name="Sallet E."/>
            <person name="Lelandais-Briere C."/>
            <person name="Moreau S."/>
            <person name="Carrere S."/>
            <person name="Blein T."/>
            <person name="Jardinaud M.F."/>
            <person name="Latrasse D."/>
            <person name="Zouine M."/>
            <person name="Zahm M."/>
            <person name="Kreplak J."/>
            <person name="Mayjonade B."/>
            <person name="Satge C."/>
            <person name="Perez M."/>
            <person name="Cauet S."/>
            <person name="Marande W."/>
            <person name="Chantry-Darmon C."/>
            <person name="Lopez-Roques C."/>
            <person name="Bouchez O."/>
            <person name="Berard A."/>
            <person name="Debelle F."/>
            <person name="Munos S."/>
            <person name="Bendahmane A."/>
            <person name="Berges H."/>
            <person name="Niebel A."/>
            <person name="Buitink J."/>
            <person name="Frugier F."/>
            <person name="Benhamed M."/>
            <person name="Crespi M."/>
            <person name="Gouzy J."/>
            <person name="Gamas P."/>
        </authorList>
    </citation>
    <scope>NUCLEOTIDE SEQUENCE [LARGE SCALE GENOMIC DNA]</scope>
    <source>
        <strain evidence="7">cv. Jemalong A17</strain>
    </source>
</reference>
<dbReference type="Gramene" id="rna1116">
    <property type="protein sequence ID" value="RHN77643.1"/>
    <property type="gene ID" value="gene1116"/>
</dbReference>
<dbReference type="EMBL" id="CM001217">
    <property type="protein sequence ID" value="AES59794.1"/>
    <property type="molecule type" value="Genomic_DNA"/>
</dbReference>
<dbReference type="InterPro" id="IPR053781">
    <property type="entry name" value="F-box_AtFBL13-like"/>
</dbReference>
<dbReference type="Pfam" id="PF08387">
    <property type="entry name" value="FBD"/>
    <property type="match status" value="1"/>
</dbReference>
<dbReference type="PANTHER" id="PTHR31900:SF32">
    <property type="entry name" value="F-BOX_RNI_FBD-LIKE DOMAIN PROTEIN"/>
    <property type="match status" value="1"/>
</dbReference>
<keyword evidence="6" id="KW-1185">Reference proteome</keyword>
<evidence type="ECO:0000313" key="4">
    <source>
        <dbReference type="EMBL" id="RHN77643.1"/>
    </source>
</evidence>
<dbReference type="KEGG" id="mtr:11422774"/>
<protein>
    <submittedName>
        <fullName evidence="3">F-box/RNI/FBD-like domain protein</fullName>
    </submittedName>
    <submittedName>
        <fullName evidence="4">Putative F-box domain, FBD domain, leucine-rich repeat domain, L domain-containing protein</fullName>
    </submittedName>
</protein>